<dbReference type="Proteomes" id="UP001589568">
    <property type="component" value="Unassembled WGS sequence"/>
</dbReference>
<dbReference type="RefSeq" id="WP_345408822.1">
    <property type="nucleotide sequence ID" value="NZ_BAAAXS010000001.1"/>
</dbReference>
<proteinExistence type="predicted"/>
<dbReference type="Gene3D" id="3.40.50.300">
    <property type="entry name" value="P-loop containing nucleotide triphosphate hydrolases"/>
    <property type="match status" value="1"/>
</dbReference>
<keyword evidence="2" id="KW-1185">Reference proteome</keyword>
<dbReference type="SUPFAM" id="SSF52540">
    <property type="entry name" value="P-loop containing nucleoside triphosphate hydrolases"/>
    <property type="match status" value="1"/>
</dbReference>
<sequence length="320" mass="36745">MRQERVIVVSPRKSGTHLVQKLMTALGYGIYGEPVPPESGRAAVSLRERLELAERFLHPDEFAALDVREDTKEFIRRTDRLLIQLGWIWQTRLAARNLSNVDLIRPEIDFELRMSEDAWTRPFWQTAPRLCWIFHSLDIWRMDQKFLNEWTTRQAPAMVLNHRDPRDALVSMANFFSGKSGITFRRFPESAVFGPILANLPDMESRITYMLTDPTIPLLHDYEAAVSWYHHPQVCKVAFEELAGPEGGGSRARQLAAVERVAGWAGTDADPEAVVGELFDRRSFTFHKGRIGAWREVFTARHSALFDARFGHLTDMFGYA</sequence>
<dbReference type="EMBL" id="JBHMCF010000037">
    <property type="protein sequence ID" value="MFB9474069.1"/>
    <property type="molecule type" value="Genomic_DNA"/>
</dbReference>
<reference evidence="1 2" key="1">
    <citation type="submission" date="2024-09" db="EMBL/GenBank/DDBJ databases">
        <authorList>
            <person name="Sun Q."/>
            <person name="Mori K."/>
        </authorList>
    </citation>
    <scope>NUCLEOTIDE SEQUENCE [LARGE SCALE GENOMIC DNA]</scope>
    <source>
        <strain evidence="1 2">JCM 3324</strain>
    </source>
</reference>
<evidence type="ECO:0008006" key="3">
    <source>
        <dbReference type="Google" id="ProtNLM"/>
    </source>
</evidence>
<comment type="caution">
    <text evidence="1">The sequence shown here is derived from an EMBL/GenBank/DDBJ whole genome shotgun (WGS) entry which is preliminary data.</text>
</comment>
<accession>A0ABV5NWL8</accession>
<protein>
    <recommendedName>
        <fullName evidence="3">Sulfotransferase domain-containing protein</fullName>
    </recommendedName>
</protein>
<evidence type="ECO:0000313" key="2">
    <source>
        <dbReference type="Proteomes" id="UP001589568"/>
    </source>
</evidence>
<dbReference type="InterPro" id="IPR027417">
    <property type="entry name" value="P-loop_NTPase"/>
</dbReference>
<evidence type="ECO:0000313" key="1">
    <source>
        <dbReference type="EMBL" id="MFB9474069.1"/>
    </source>
</evidence>
<organism evidence="1 2">
    <name type="scientific">Nonomuraea salmonea</name>
    <dbReference type="NCBI Taxonomy" id="46181"/>
    <lineage>
        <taxon>Bacteria</taxon>
        <taxon>Bacillati</taxon>
        <taxon>Actinomycetota</taxon>
        <taxon>Actinomycetes</taxon>
        <taxon>Streptosporangiales</taxon>
        <taxon>Streptosporangiaceae</taxon>
        <taxon>Nonomuraea</taxon>
    </lineage>
</organism>
<gene>
    <name evidence="1" type="ORF">ACFFR3_31620</name>
</gene>
<name>A0ABV5NWL8_9ACTN</name>